<dbReference type="EMBL" id="AXUP01000166">
    <property type="protein sequence ID" value="ESW39207.1"/>
    <property type="molecule type" value="Genomic_DNA"/>
</dbReference>
<dbReference type="PATRIC" id="fig|1388762.3.peg.2662"/>
<sequence length="561" mass="63035">MSKIAPRFEFIRGQGSYCGYDLDLQPAPALVHNRLGGAYAYIEYSNLDLQWDGHDAITWGGVFFDNVFVTPAVIDAGQISSDETFEFAVWHSYRSSIALSGVSEFGVEGVDLIGQKSGSLLSFEASSYEVFLSQSTTDVNYRASFDFGVAGSYDFALTASRAIVLNFGIDWSVPPEIKHSYLTEVIESYDGTEQRISLRDKPRMSATYQYGLTDAEKYLFGNLAGNFSGKYLVPLWPFQTTVSTPLLAGQSSIAVDYINNYIRSSRKVMIVDGDVWETLDVAGTSELLISFKTLAKKNFSSAARLVPVEQALIGEDTSSVVHGMDVEFTTATFDFDEVEYSKPIACNDFTMFNGRRVLDMRPDRSQDVSIRYLKLRETFDPNVGKRYTYDRQQGAIKFLQFGWRFFNEFDRMRFEDFTELERGGQGEFYIESPLVGLELSKDVKAATRQIVVKKANYKNFLRSKAFAPAIVIKLYNGTRLYRNVVGASEGLNDTEVIDLGDPVSDISIADVEYIVPLFLGRFESDEFNYVFDTTVDSTITKIIRQLINADPEIDRTIPVAE</sequence>
<reference evidence="1 2" key="1">
    <citation type="submission" date="2013-10" db="EMBL/GenBank/DDBJ databases">
        <title>Whole Genome Shotgun Sequence of Pseudomonas taiwanensis SJ9.</title>
        <authorList>
            <person name="Hong S.-J."/>
            <person name="Shin J.-H."/>
        </authorList>
    </citation>
    <scope>NUCLEOTIDE SEQUENCE [LARGE SCALE GENOMIC DNA]</scope>
    <source>
        <strain evidence="1 2">SJ9</strain>
    </source>
</reference>
<evidence type="ECO:0000313" key="1">
    <source>
        <dbReference type="EMBL" id="ESW39207.1"/>
    </source>
</evidence>
<dbReference type="AlphaFoldDB" id="V7DA45"/>
<dbReference type="RefSeq" id="WP_023661678.1">
    <property type="nucleotide sequence ID" value="NZ_AXUP01000166.1"/>
</dbReference>
<evidence type="ECO:0000313" key="2">
    <source>
        <dbReference type="Proteomes" id="UP000018511"/>
    </source>
</evidence>
<name>V7DA45_9PSED</name>
<gene>
    <name evidence="1" type="ORF">O164_13330</name>
</gene>
<dbReference type="Proteomes" id="UP000018511">
    <property type="component" value="Unassembled WGS sequence"/>
</dbReference>
<protein>
    <submittedName>
        <fullName evidence="1">Uncharacterized protein</fullName>
    </submittedName>
</protein>
<organism evidence="1 2">
    <name type="scientific">Pseudomonas taiwanensis SJ9</name>
    <dbReference type="NCBI Taxonomy" id="1388762"/>
    <lineage>
        <taxon>Bacteria</taxon>
        <taxon>Pseudomonadati</taxon>
        <taxon>Pseudomonadota</taxon>
        <taxon>Gammaproteobacteria</taxon>
        <taxon>Pseudomonadales</taxon>
        <taxon>Pseudomonadaceae</taxon>
        <taxon>Pseudomonas</taxon>
    </lineage>
</organism>
<comment type="caution">
    <text evidence="1">The sequence shown here is derived from an EMBL/GenBank/DDBJ whole genome shotgun (WGS) entry which is preliminary data.</text>
</comment>
<proteinExistence type="predicted"/>
<accession>V7DA45</accession>